<dbReference type="AlphaFoldDB" id="A0A926FPQ7"/>
<gene>
    <name evidence="1" type="ORF">H2136_20520</name>
</gene>
<evidence type="ECO:0000313" key="1">
    <source>
        <dbReference type="EMBL" id="MBC8674328.1"/>
    </source>
</evidence>
<dbReference type="EMBL" id="JACLAN010000014">
    <property type="protein sequence ID" value="MBC8674328.1"/>
    <property type="molecule type" value="Genomic_DNA"/>
</dbReference>
<comment type="caution">
    <text evidence="1">The sequence shown here is derived from an EMBL/GenBank/DDBJ whole genome shotgun (WGS) entry which is preliminary data.</text>
</comment>
<proteinExistence type="predicted"/>
<name>A0A926FPQ7_AERHY</name>
<protein>
    <submittedName>
        <fullName evidence="1">Uncharacterized protein</fullName>
    </submittedName>
</protein>
<reference evidence="1" key="1">
    <citation type="submission" date="2020-07" db="EMBL/GenBank/DDBJ databases">
        <title>Carbapenem Resistant Aeromonas hydrophila Carrying blacphA7 Isolated from Two Solid Organ Transplant Patients.</title>
        <authorList>
            <person name="Hilt E."/>
            <person name="Fitzwater S.P."/>
            <person name="Ward K."/>
            <person name="De St Maurice A."/>
            <person name="Chandrasekaran S."/>
            <person name="Garner O.B."/>
            <person name="Yang S."/>
        </authorList>
    </citation>
    <scope>NUCLEOTIDE SEQUENCE</scope>
    <source>
        <strain evidence="1">B-1</strain>
    </source>
</reference>
<accession>A0A926FPQ7</accession>
<organism evidence="1">
    <name type="scientific">Aeromonas hydrophila</name>
    <dbReference type="NCBI Taxonomy" id="644"/>
    <lineage>
        <taxon>Bacteria</taxon>
        <taxon>Pseudomonadati</taxon>
        <taxon>Pseudomonadota</taxon>
        <taxon>Gammaproteobacteria</taxon>
        <taxon>Aeromonadales</taxon>
        <taxon>Aeromonadaceae</taxon>
        <taxon>Aeromonas</taxon>
    </lineage>
</organism>
<sequence length="35" mass="3637">MIELYGKQASAAGGVLVIRGLVGNPCAKQLQHCNP</sequence>